<dbReference type="InterPro" id="IPR041489">
    <property type="entry name" value="PDZ_6"/>
</dbReference>
<reference evidence="14 15" key="1">
    <citation type="submission" date="2019-09" db="EMBL/GenBank/DDBJ databases">
        <authorList>
            <person name="Depoorter E."/>
        </authorList>
    </citation>
    <scope>NUCLEOTIDE SEQUENCE [LARGE SCALE GENOMIC DNA]</scope>
    <source>
        <strain evidence="14">LMG 24065</strain>
    </source>
</reference>
<accession>A0A6P2J4M4</accession>
<dbReference type="GeneID" id="93026791"/>
<dbReference type="SUPFAM" id="SSF50494">
    <property type="entry name" value="Trypsin-like serine proteases"/>
    <property type="match status" value="1"/>
</dbReference>
<keyword evidence="7" id="KW-0574">Periplasm</keyword>
<feature type="domain" description="PDZ" evidence="13">
    <location>
        <begin position="288"/>
        <end position="374"/>
    </location>
</feature>
<name>A0A6P2J4M4_9BURK</name>
<dbReference type="Pfam" id="PF13365">
    <property type="entry name" value="Trypsin_2"/>
    <property type="match status" value="1"/>
</dbReference>
<dbReference type="GO" id="GO:0042597">
    <property type="term" value="C:periplasmic space"/>
    <property type="evidence" value="ECO:0007669"/>
    <property type="project" value="TreeGrafter"/>
</dbReference>
<evidence type="ECO:0000256" key="9">
    <source>
        <dbReference type="ARBA" id="ARBA00022825"/>
    </source>
</evidence>
<evidence type="ECO:0000256" key="10">
    <source>
        <dbReference type="ARBA" id="ARBA00023016"/>
    </source>
</evidence>
<dbReference type="PRINTS" id="PR00834">
    <property type="entry name" value="PROTEASES2C"/>
</dbReference>
<sequence length="488" mass="50431">MASIGFKRIAVASVAIAALSASCMSKESLAPAQATRASQRVLSATSDMAAYPGIVSDFENMARVDGPAVVTVNVSPLDATSSVKQLWPPPGGANDPFLRFFREFSPAPGDNRGALARQHASGFIISSDGGILTDASDIAGASRVTVTLSDGRTYPAKVIGSDSASGVALLQIHAKGLPVARIGSPSVLKAGEWVASIGSPYGLGNSIVRGIVSNTSRLLPDQSYAPLIQTDLTENAGDGGSPLLNLSGEVVGIETPLPNDGHAYQGLAFAIPIDEAMKVERQLKLHGKATHGRIGVAVQDVTDPLARSFGLPRPNGALVTSVDSGGPAAKAGMRAGDIIVGINGTAVSDSTHLPATVADLSPGATIDLGYWRNHAVHHATLVLSSMGTHDLSVNAMTRAPSGAYGLEVRNLTGDEERAVRVQGGVRVEQSSGPAAFAGIEPGDIILRINNTPVTSTTQFFKRIARSAHNVALLVDRNGTRMFVTMDVS</sequence>
<comment type="subcellular location">
    <subcellularLocation>
        <location evidence="2">Periplasm</location>
    </subcellularLocation>
</comment>
<comment type="similarity">
    <text evidence="3">Belongs to the peptidase S1C family.</text>
</comment>
<comment type="catalytic activity">
    <reaction evidence="1">
        <text>Acts on substrates that are at least partially unfolded. The cleavage site P1 residue is normally between a pair of hydrophobic residues, such as Val-|-Val.</text>
        <dbReference type="EC" id="3.4.21.107"/>
    </reaction>
</comment>
<dbReference type="RefSeq" id="WP_239007207.1">
    <property type="nucleotide sequence ID" value="NZ_CABVPN010000007.1"/>
</dbReference>
<keyword evidence="8" id="KW-0378">Hydrolase</keyword>
<evidence type="ECO:0000256" key="5">
    <source>
        <dbReference type="ARBA" id="ARBA00013958"/>
    </source>
</evidence>
<evidence type="ECO:0000256" key="12">
    <source>
        <dbReference type="SAM" id="SignalP"/>
    </source>
</evidence>
<dbReference type="Pfam" id="PF17820">
    <property type="entry name" value="PDZ_6"/>
    <property type="match status" value="1"/>
</dbReference>
<dbReference type="SUPFAM" id="SSF50156">
    <property type="entry name" value="PDZ domain-like"/>
    <property type="match status" value="2"/>
</dbReference>
<evidence type="ECO:0000256" key="7">
    <source>
        <dbReference type="ARBA" id="ARBA00022764"/>
    </source>
</evidence>
<evidence type="ECO:0000313" key="14">
    <source>
        <dbReference type="EMBL" id="VWB38673.1"/>
    </source>
</evidence>
<evidence type="ECO:0000256" key="11">
    <source>
        <dbReference type="ARBA" id="ARBA00032850"/>
    </source>
</evidence>
<dbReference type="EMBL" id="CABVPN010000007">
    <property type="protein sequence ID" value="VWB38673.1"/>
    <property type="molecule type" value="Genomic_DNA"/>
</dbReference>
<gene>
    <name evidence="14" type="ORF">BDI24065_01713</name>
</gene>
<keyword evidence="12" id="KW-0732">Signal</keyword>
<feature type="domain" description="PDZ" evidence="13">
    <location>
        <begin position="393"/>
        <end position="478"/>
    </location>
</feature>
<evidence type="ECO:0000256" key="1">
    <source>
        <dbReference type="ARBA" id="ARBA00001772"/>
    </source>
</evidence>
<keyword evidence="15" id="KW-1185">Reference proteome</keyword>
<proteinExistence type="inferred from homology"/>
<evidence type="ECO:0000256" key="2">
    <source>
        <dbReference type="ARBA" id="ARBA00004418"/>
    </source>
</evidence>
<feature type="signal peptide" evidence="12">
    <location>
        <begin position="1"/>
        <end position="17"/>
    </location>
</feature>
<dbReference type="PROSITE" id="PS51257">
    <property type="entry name" value="PROKAR_LIPOPROTEIN"/>
    <property type="match status" value="1"/>
</dbReference>
<dbReference type="Gene3D" id="2.30.42.10">
    <property type="match status" value="2"/>
</dbReference>
<evidence type="ECO:0000256" key="3">
    <source>
        <dbReference type="ARBA" id="ARBA00010541"/>
    </source>
</evidence>
<dbReference type="AlphaFoldDB" id="A0A6P2J4M4"/>
<dbReference type="InterPro" id="IPR001478">
    <property type="entry name" value="PDZ"/>
</dbReference>
<dbReference type="PROSITE" id="PS50106">
    <property type="entry name" value="PDZ"/>
    <property type="match status" value="2"/>
</dbReference>
<dbReference type="GO" id="GO:0004252">
    <property type="term" value="F:serine-type endopeptidase activity"/>
    <property type="evidence" value="ECO:0007669"/>
    <property type="project" value="InterPro"/>
</dbReference>
<organism evidence="14 15">
    <name type="scientific">Burkholderia diffusa</name>
    <dbReference type="NCBI Taxonomy" id="488732"/>
    <lineage>
        <taxon>Bacteria</taxon>
        <taxon>Pseudomonadati</taxon>
        <taxon>Pseudomonadota</taxon>
        <taxon>Betaproteobacteria</taxon>
        <taxon>Burkholderiales</taxon>
        <taxon>Burkholderiaceae</taxon>
        <taxon>Burkholderia</taxon>
        <taxon>Burkholderia cepacia complex</taxon>
    </lineage>
</organism>
<dbReference type="PANTHER" id="PTHR22939:SF130">
    <property type="entry name" value="PERIPLASMIC SERINE ENDOPROTEASE DEGP-LIKE-RELATED"/>
    <property type="match status" value="1"/>
</dbReference>
<dbReference type="PANTHER" id="PTHR22939">
    <property type="entry name" value="SERINE PROTEASE FAMILY S1C HTRA-RELATED"/>
    <property type="match status" value="1"/>
</dbReference>
<evidence type="ECO:0000313" key="15">
    <source>
        <dbReference type="Proteomes" id="UP000494125"/>
    </source>
</evidence>
<keyword evidence="10" id="KW-0346">Stress response</keyword>
<dbReference type="GO" id="GO:0006515">
    <property type="term" value="P:protein quality control for misfolded or incompletely synthesized proteins"/>
    <property type="evidence" value="ECO:0007669"/>
    <property type="project" value="TreeGrafter"/>
</dbReference>
<dbReference type="CDD" id="cd10839">
    <property type="entry name" value="cpPDZ1_DegP-like"/>
    <property type="match status" value="1"/>
</dbReference>
<evidence type="ECO:0000256" key="8">
    <source>
        <dbReference type="ARBA" id="ARBA00022801"/>
    </source>
</evidence>
<dbReference type="Gene3D" id="2.40.10.120">
    <property type="match status" value="1"/>
</dbReference>
<protein>
    <recommendedName>
        <fullName evidence="5">Probable periplasmic serine endoprotease DegP-like</fullName>
        <ecNumber evidence="4">3.4.21.107</ecNumber>
    </recommendedName>
    <alternativeName>
        <fullName evidence="11">Protease Do</fullName>
    </alternativeName>
</protein>
<dbReference type="InterPro" id="IPR009003">
    <property type="entry name" value="Peptidase_S1_PA"/>
</dbReference>
<dbReference type="Pfam" id="PF13180">
    <property type="entry name" value="PDZ_2"/>
    <property type="match status" value="1"/>
</dbReference>
<keyword evidence="9" id="KW-0720">Serine protease</keyword>
<dbReference type="InterPro" id="IPR001940">
    <property type="entry name" value="Peptidase_S1C"/>
</dbReference>
<dbReference type="SMART" id="SM00228">
    <property type="entry name" value="PDZ"/>
    <property type="match status" value="2"/>
</dbReference>
<evidence type="ECO:0000259" key="13">
    <source>
        <dbReference type="PROSITE" id="PS50106"/>
    </source>
</evidence>
<dbReference type="EC" id="3.4.21.107" evidence="4"/>
<evidence type="ECO:0000256" key="4">
    <source>
        <dbReference type="ARBA" id="ARBA00013035"/>
    </source>
</evidence>
<dbReference type="InterPro" id="IPR036034">
    <property type="entry name" value="PDZ_sf"/>
</dbReference>
<keyword evidence="6" id="KW-0645">Protease</keyword>
<feature type="chain" id="PRO_5026985400" description="Probable periplasmic serine endoprotease DegP-like" evidence="12">
    <location>
        <begin position="18"/>
        <end position="488"/>
    </location>
</feature>
<dbReference type="Proteomes" id="UP000494125">
    <property type="component" value="Unassembled WGS sequence"/>
</dbReference>
<evidence type="ECO:0000256" key="6">
    <source>
        <dbReference type="ARBA" id="ARBA00022670"/>
    </source>
</evidence>